<proteinExistence type="predicted"/>
<dbReference type="Proteomes" id="UP000315003">
    <property type="component" value="Chromosome"/>
</dbReference>
<dbReference type="RefSeq" id="WP_419187924.1">
    <property type="nucleotide sequence ID" value="NZ_CP036272.1"/>
</dbReference>
<name>A0A517SNC6_9BACT</name>
<protein>
    <recommendedName>
        <fullName evidence="2">Alpha-L-glutamate ligase-related protein ATP-grasp domain-containing protein</fullName>
    </recommendedName>
</protein>
<evidence type="ECO:0000256" key="1">
    <source>
        <dbReference type="SAM" id="MobiDB-lite"/>
    </source>
</evidence>
<dbReference type="Pfam" id="PF14397">
    <property type="entry name" value="ATPgrasp_ST"/>
    <property type="match status" value="1"/>
</dbReference>
<feature type="region of interest" description="Disordered" evidence="1">
    <location>
        <begin position="388"/>
        <end position="429"/>
    </location>
</feature>
<evidence type="ECO:0000313" key="4">
    <source>
        <dbReference type="Proteomes" id="UP000315003"/>
    </source>
</evidence>
<keyword evidence="4" id="KW-1185">Reference proteome</keyword>
<dbReference type="SUPFAM" id="SSF56059">
    <property type="entry name" value="Glutathione synthetase ATP-binding domain-like"/>
    <property type="match status" value="1"/>
</dbReference>
<sequence length="429" mass="48365">MSDTNFKLDTTRKQPALEYLTWMHQAAEAGKSIGSMLKELIKLQFSKAKISPEEYFLYQLYDDERYTWEAKQTFMGSGSKRVSSPWATVCHDKPTFTALLQGLGLPTPETQAFVHPERSIGNAYNLRDGDDVRRFLREDARYPIFGKPMESVCSLGSANISGFDHAEDAIILSDGRHVDLDRLIDQIRQFDFKYLFQSLLLPHEDLIPIIGNRVSTVRMYVLQDDDGCELLRASWKIPGSTNGADNFWRPGNLLAGIDVKTGKLGRTLQRTENGTQPIDKHPVTDTSFADLVFPHWEEMVKVVMRAAPNLSGCHFQGWDVALTDLGPVLVECEGDGGDTIMEQLCFDTGLLQGRFLEFFDSRKEREQRDSKKRKARWRQNIKRNMAALSVQEKSAAAEESSQETDATSDQAAKEQTTSAMAETNETTSV</sequence>
<dbReference type="AlphaFoldDB" id="A0A517SNC6"/>
<evidence type="ECO:0000313" key="3">
    <source>
        <dbReference type="EMBL" id="QDT57622.1"/>
    </source>
</evidence>
<feature type="domain" description="Alpha-L-glutamate ligase-related protein ATP-grasp" evidence="2">
    <location>
        <begin position="92"/>
        <end position="351"/>
    </location>
</feature>
<gene>
    <name evidence="3" type="ORF">SV7mr_01050</name>
</gene>
<reference evidence="3 4" key="1">
    <citation type="submission" date="2019-02" db="EMBL/GenBank/DDBJ databases">
        <title>Deep-cultivation of Planctomycetes and their phenomic and genomic characterization uncovers novel biology.</title>
        <authorList>
            <person name="Wiegand S."/>
            <person name="Jogler M."/>
            <person name="Boedeker C."/>
            <person name="Pinto D."/>
            <person name="Vollmers J."/>
            <person name="Rivas-Marin E."/>
            <person name="Kohn T."/>
            <person name="Peeters S.H."/>
            <person name="Heuer A."/>
            <person name="Rast P."/>
            <person name="Oberbeckmann S."/>
            <person name="Bunk B."/>
            <person name="Jeske O."/>
            <person name="Meyerdierks A."/>
            <person name="Storesund J.E."/>
            <person name="Kallscheuer N."/>
            <person name="Luecker S."/>
            <person name="Lage O.M."/>
            <person name="Pohl T."/>
            <person name="Merkel B.J."/>
            <person name="Hornburger P."/>
            <person name="Mueller R.-W."/>
            <person name="Bruemmer F."/>
            <person name="Labrenz M."/>
            <person name="Spormann A.M."/>
            <person name="Op den Camp H."/>
            <person name="Overmann J."/>
            <person name="Amann R."/>
            <person name="Jetten M.S.M."/>
            <person name="Mascher T."/>
            <person name="Medema M.H."/>
            <person name="Devos D.P."/>
            <person name="Kaster A.-K."/>
            <person name="Ovreas L."/>
            <person name="Rohde M."/>
            <person name="Galperin M.Y."/>
            <person name="Jogler C."/>
        </authorList>
    </citation>
    <scope>NUCLEOTIDE SEQUENCE [LARGE SCALE GENOMIC DNA]</scope>
    <source>
        <strain evidence="3 4">SV_7m_r</strain>
    </source>
</reference>
<accession>A0A517SNC6</accession>
<evidence type="ECO:0000259" key="2">
    <source>
        <dbReference type="Pfam" id="PF14397"/>
    </source>
</evidence>
<organism evidence="3 4">
    <name type="scientific">Stieleria bergensis</name>
    <dbReference type="NCBI Taxonomy" id="2528025"/>
    <lineage>
        <taxon>Bacteria</taxon>
        <taxon>Pseudomonadati</taxon>
        <taxon>Planctomycetota</taxon>
        <taxon>Planctomycetia</taxon>
        <taxon>Pirellulales</taxon>
        <taxon>Pirellulaceae</taxon>
        <taxon>Stieleria</taxon>
    </lineage>
</organism>
<feature type="compositionally biased region" description="Polar residues" evidence="1">
    <location>
        <begin position="413"/>
        <end position="429"/>
    </location>
</feature>
<feature type="compositionally biased region" description="Low complexity" evidence="1">
    <location>
        <begin position="391"/>
        <end position="409"/>
    </location>
</feature>
<dbReference type="InterPro" id="IPR039523">
    <property type="entry name" value="RimK-rel_E_lig_ATP-grasp"/>
</dbReference>
<dbReference type="EMBL" id="CP036272">
    <property type="protein sequence ID" value="QDT57622.1"/>
    <property type="molecule type" value="Genomic_DNA"/>
</dbReference>